<dbReference type="EMBL" id="LYBM01000004">
    <property type="protein sequence ID" value="ODA35335.1"/>
    <property type="molecule type" value="Genomic_DNA"/>
</dbReference>
<dbReference type="STRING" id="1080227.A8L45_03985"/>
<feature type="signal peptide" evidence="1">
    <location>
        <begin position="1"/>
        <end position="21"/>
    </location>
</feature>
<keyword evidence="3" id="KW-1185">Reference proteome</keyword>
<evidence type="ECO:0000256" key="1">
    <source>
        <dbReference type="SAM" id="SignalP"/>
    </source>
</evidence>
<name>A0A1C3EQ38_9GAMM</name>
<evidence type="ECO:0000313" key="3">
    <source>
        <dbReference type="Proteomes" id="UP000094936"/>
    </source>
</evidence>
<sequence>MLKTIKSLLLILLCQASIAYGKTQLTVTPPKDEQQRTALEFAKPIANTLITLVNEEYPLYQTLTLTLGGDDGPLFDPEQMQILIPYAFINEVQRRFRSPDAVLEKGVSVQDASRYGLIHVMLHEFGHALVFDHDIPILGKEEDAVDTFATLIMIWHQKTDHAFAAAELFALHDLEVDEFNESDFWGEHSLDAQRYASALCLIYGSDPEKYSNLINEELAGEERESYCQEEFENQSRNWERIIDMARVFKNQMK</sequence>
<dbReference type="Proteomes" id="UP000094936">
    <property type="component" value="Unassembled WGS sequence"/>
</dbReference>
<reference evidence="2 3" key="1">
    <citation type="submission" date="2016-05" db="EMBL/GenBank/DDBJ databases">
        <title>Genomic Taxonomy of the Vibrionaceae.</title>
        <authorList>
            <person name="Gomez-Gil B."/>
            <person name="Enciso-Ibarra J."/>
        </authorList>
    </citation>
    <scope>NUCLEOTIDE SEQUENCE [LARGE SCALE GENOMIC DNA]</scope>
    <source>
        <strain evidence="2 3">CAIM 1920</strain>
    </source>
</reference>
<protein>
    <recommendedName>
        <fullName evidence="4">Metallopeptidase DUF4344</fullName>
    </recommendedName>
</protein>
<evidence type="ECO:0008006" key="4">
    <source>
        <dbReference type="Google" id="ProtNLM"/>
    </source>
</evidence>
<gene>
    <name evidence="2" type="ORF">A8L45_03985</name>
</gene>
<proteinExistence type="predicted"/>
<dbReference type="AlphaFoldDB" id="A0A1C3EQ38"/>
<evidence type="ECO:0000313" key="2">
    <source>
        <dbReference type="EMBL" id="ODA35335.1"/>
    </source>
</evidence>
<accession>A0A1C3EQ38</accession>
<organism evidence="2 3">
    <name type="scientific">Veronia pacifica</name>
    <dbReference type="NCBI Taxonomy" id="1080227"/>
    <lineage>
        <taxon>Bacteria</taxon>
        <taxon>Pseudomonadati</taxon>
        <taxon>Pseudomonadota</taxon>
        <taxon>Gammaproteobacteria</taxon>
        <taxon>Vibrionales</taxon>
        <taxon>Vibrionaceae</taxon>
        <taxon>Veronia</taxon>
    </lineage>
</organism>
<dbReference type="OrthoDB" id="935695at2"/>
<keyword evidence="1" id="KW-0732">Signal</keyword>
<feature type="chain" id="PRO_5008673309" description="Metallopeptidase DUF4344" evidence="1">
    <location>
        <begin position="22"/>
        <end position="253"/>
    </location>
</feature>
<comment type="caution">
    <text evidence="2">The sequence shown here is derived from an EMBL/GenBank/DDBJ whole genome shotgun (WGS) entry which is preliminary data.</text>
</comment>
<dbReference type="InterPro" id="IPR025644">
    <property type="entry name" value="DUF4344"/>
</dbReference>
<dbReference type="Pfam" id="PF14247">
    <property type="entry name" value="DUF4344"/>
    <property type="match status" value="1"/>
</dbReference>
<dbReference type="RefSeq" id="WP_068899478.1">
    <property type="nucleotide sequence ID" value="NZ_JBHUIF010000003.1"/>
</dbReference>